<dbReference type="EnsemblMetazoa" id="Aqu2.1.31534_001">
    <property type="protein sequence ID" value="Aqu2.1.31534_001"/>
    <property type="gene ID" value="Aqu2.1.31534"/>
</dbReference>
<proteinExistence type="predicted"/>
<dbReference type="InParanoid" id="A0A1X7UVI3"/>
<sequence length="58" mass="6491">MLRDRIVCGIRGKAVQRSLLKESKLTYESALDISLAAEAAAHNCKQLQERQKPQLPVN</sequence>
<accession>A0A1X7UVI3</accession>
<organism evidence="1">
    <name type="scientific">Amphimedon queenslandica</name>
    <name type="common">Sponge</name>
    <dbReference type="NCBI Taxonomy" id="400682"/>
    <lineage>
        <taxon>Eukaryota</taxon>
        <taxon>Metazoa</taxon>
        <taxon>Porifera</taxon>
        <taxon>Demospongiae</taxon>
        <taxon>Heteroscleromorpha</taxon>
        <taxon>Haplosclerida</taxon>
        <taxon>Niphatidae</taxon>
        <taxon>Amphimedon</taxon>
    </lineage>
</organism>
<reference evidence="1" key="1">
    <citation type="submission" date="2017-05" db="UniProtKB">
        <authorList>
            <consortium name="EnsemblMetazoa"/>
        </authorList>
    </citation>
    <scope>IDENTIFICATION</scope>
</reference>
<name>A0A1X7UVI3_AMPQE</name>
<dbReference type="AlphaFoldDB" id="A0A1X7UVI3"/>
<evidence type="ECO:0000313" key="1">
    <source>
        <dbReference type="EnsemblMetazoa" id="Aqu2.1.31534_001"/>
    </source>
</evidence>
<protein>
    <submittedName>
        <fullName evidence="1">Uncharacterized protein</fullName>
    </submittedName>
</protein>